<sequence length="103" mass="11439">MAGGKRSLQLAKSFAGMKRQYEHRQRSMEILAQQIAQITKALNDIRVALPRAQEHTEEVEAVACNRGMINIQKTMKLDFQKFGGENPSGLIYKGTNTSSTPSS</sequence>
<dbReference type="EMBL" id="OIVN01002961">
    <property type="protein sequence ID" value="SPD07784.1"/>
    <property type="molecule type" value="Genomic_DNA"/>
</dbReference>
<name>A0A2N9H880_FAGSY</name>
<accession>A0A2N9H880</accession>
<organism evidence="1">
    <name type="scientific">Fagus sylvatica</name>
    <name type="common">Beechnut</name>
    <dbReference type="NCBI Taxonomy" id="28930"/>
    <lineage>
        <taxon>Eukaryota</taxon>
        <taxon>Viridiplantae</taxon>
        <taxon>Streptophyta</taxon>
        <taxon>Embryophyta</taxon>
        <taxon>Tracheophyta</taxon>
        <taxon>Spermatophyta</taxon>
        <taxon>Magnoliopsida</taxon>
        <taxon>eudicotyledons</taxon>
        <taxon>Gunneridae</taxon>
        <taxon>Pentapetalae</taxon>
        <taxon>rosids</taxon>
        <taxon>fabids</taxon>
        <taxon>Fagales</taxon>
        <taxon>Fagaceae</taxon>
        <taxon>Fagus</taxon>
    </lineage>
</organism>
<evidence type="ECO:0000313" key="1">
    <source>
        <dbReference type="EMBL" id="SPD07784.1"/>
    </source>
</evidence>
<protein>
    <submittedName>
        <fullName evidence="1">Uncharacterized protein</fullName>
    </submittedName>
</protein>
<gene>
    <name evidence="1" type="ORF">FSB_LOCUS35666</name>
</gene>
<proteinExistence type="predicted"/>
<reference evidence="1" key="1">
    <citation type="submission" date="2018-02" db="EMBL/GenBank/DDBJ databases">
        <authorList>
            <person name="Cohen D.B."/>
            <person name="Kent A.D."/>
        </authorList>
    </citation>
    <scope>NUCLEOTIDE SEQUENCE</scope>
</reference>
<dbReference type="AlphaFoldDB" id="A0A2N9H880"/>